<organism evidence="2 4">
    <name type="scientific">Sphingosinicella microcystinivorans</name>
    <dbReference type="NCBI Taxonomy" id="335406"/>
    <lineage>
        <taxon>Bacteria</taxon>
        <taxon>Pseudomonadati</taxon>
        <taxon>Pseudomonadota</taxon>
        <taxon>Alphaproteobacteria</taxon>
        <taxon>Sphingomonadales</taxon>
        <taxon>Sphingosinicellaceae</taxon>
        <taxon>Sphingosinicella</taxon>
    </lineage>
</organism>
<keyword evidence="1" id="KW-1133">Transmembrane helix</keyword>
<evidence type="ECO:0000256" key="1">
    <source>
        <dbReference type="SAM" id="Phobius"/>
    </source>
</evidence>
<dbReference type="Proteomes" id="UP000276029">
    <property type="component" value="Unassembled WGS sequence"/>
</dbReference>
<evidence type="ECO:0000313" key="4">
    <source>
        <dbReference type="Proteomes" id="UP000275727"/>
    </source>
</evidence>
<keyword evidence="5" id="KW-1185">Reference proteome</keyword>
<dbReference type="EMBL" id="AP018711">
    <property type="protein sequence ID" value="BBE32861.1"/>
    <property type="molecule type" value="Genomic_DNA"/>
</dbReference>
<dbReference type="Proteomes" id="UP000275727">
    <property type="component" value="Chromosome"/>
</dbReference>
<dbReference type="AlphaFoldDB" id="A0AAD1FZU6"/>
<sequence length="561" mass="62569">MFAPTAFLWGVVYSLFYWLAFRFVGTLGAAMSALVLTPAVLWLIPQHSITATEAELEKYALPAVKAQGLIQPAGDIRIDEQFGGWEIKCGSRCLSLLFEPKVRSVTINRTETRTWEQLRAGSTLQTARAKTFRLRKAGQCGDDWREPDDTLLGYYGRNHKDNLAISTDFKRRLTTDACLAEEEPMERHDMLLRQARWHSEGPPNSSAWTFSPQNVRVTLEEIRAGTGEILFRTVNISSLGLFAPLNIGPDGGLANPHFGWERTQMTTKDSSAESDVQGAVDDALAVRRSVDKARVLEETRLTISAALDNPAFPETAIIFEAVEGYLSQLNRLTVSERDLQLVQRLIRDPRFSDLPGAYHLPNLFGSDDLNALRPDIARKLASPAPAIQPGPTNLGTALENWPEASFATLLPDEAALLQDARLRPRANGLIVRLSDGGAPAAGLLTTILDEHLALYSGFDRSKLRQRENQREYEAHRATMEAAVKGLCRMGPAASGQLHRLLKIEDRLPFKAFDRMDWDRMMARVGKPLEAIRKPESLGGSDEKYRDNLRRAVRRPSSEIRC</sequence>
<dbReference type="EMBL" id="RBWX01000008">
    <property type="protein sequence ID" value="RKS89105.1"/>
    <property type="molecule type" value="Genomic_DNA"/>
</dbReference>
<feature type="transmembrane region" description="Helical" evidence="1">
    <location>
        <begin position="15"/>
        <end position="44"/>
    </location>
</feature>
<evidence type="ECO:0000313" key="5">
    <source>
        <dbReference type="Proteomes" id="UP000276029"/>
    </source>
</evidence>
<name>A0AAD1FZU6_SPHMI</name>
<dbReference type="KEGG" id="smic:SmB9_05190"/>
<evidence type="ECO:0000313" key="3">
    <source>
        <dbReference type="EMBL" id="RKS89105.1"/>
    </source>
</evidence>
<protein>
    <submittedName>
        <fullName evidence="2">Uncharacterized protein</fullName>
    </submittedName>
</protein>
<proteinExistence type="predicted"/>
<accession>A0AAD1FZU6</accession>
<gene>
    <name evidence="3" type="ORF">DFR51_2319</name>
    <name evidence="2" type="ORF">SmB9_05190</name>
</gene>
<evidence type="ECO:0000313" key="2">
    <source>
        <dbReference type="EMBL" id="BBE32861.1"/>
    </source>
</evidence>
<keyword evidence="1" id="KW-0812">Transmembrane</keyword>
<keyword evidence="1" id="KW-0472">Membrane</keyword>
<reference evidence="2 4" key="1">
    <citation type="submission" date="2018-06" db="EMBL/GenBank/DDBJ databases">
        <title>Complete Genome Sequence of the Microcystin-Degrading Bacterium Sphingosinicella microcystinivorans Strain B-9.</title>
        <authorList>
            <person name="Jin H."/>
            <person name="Nishizawa T."/>
            <person name="Guo Y."/>
            <person name="Nishizawa A."/>
            <person name="Park H."/>
            <person name="Kato H."/>
            <person name="Tsuji K."/>
            <person name="Harada K."/>
        </authorList>
    </citation>
    <scope>NUCLEOTIDE SEQUENCE [LARGE SCALE GENOMIC DNA]</scope>
    <source>
        <strain evidence="2 4">B9</strain>
    </source>
</reference>
<reference evidence="3 5" key="2">
    <citation type="submission" date="2018-10" db="EMBL/GenBank/DDBJ databases">
        <title>Genomic Encyclopedia of Type Strains, Phase IV (KMG-IV): sequencing the most valuable type-strain genomes for metagenomic binning, comparative biology and taxonomic classification.</title>
        <authorList>
            <person name="Goeker M."/>
        </authorList>
    </citation>
    <scope>NUCLEOTIDE SEQUENCE [LARGE SCALE GENOMIC DNA]</scope>
    <source>
        <strain evidence="3 5">DSM 19791</strain>
    </source>
</reference>